<dbReference type="EMBL" id="GBHO01034832">
    <property type="protein sequence ID" value="JAG08772.1"/>
    <property type="molecule type" value="Transcribed_RNA"/>
</dbReference>
<dbReference type="InterPro" id="IPR027417">
    <property type="entry name" value="P-loop_NTPase"/>
</dbReference>
<dbReference type="InterPro" id="IPR041569">
    <property type="entry name" value="AAA_lid_3"/>
</dbReference>
<dbReference type="PROSITE" id="PS00674">
    <property type="entry name" value="AAA"/>
    <property type="match status" value="1"/>
</dbReference>
<dbReference type="SMART" id="SM00382">
    <property type="entry name" value="AAA"/>
    <property type="match status" value="1"/>
</dbReference>
<dbReference type="GO" id="GO:0045815">
    <property type="term" value="P:transcription initiation-coupled chromatin remodeling"/>
    <property type="evidence" value="ECO:0007669"/>
    <property type="project" value="TreeGrafter"/>
</dbReference>
<accession>A0A0A9WJZ3</accession>
<dbReference type="EMBL" id="GDHC01003940">
    <property type="protein sequence ID" value="JAQ14689.1"/>
    <property type="molecule type" value="Transcribed_RNA"/>
</dbReference>
<dbReference type="Pfam" id="PF17862">
    <property type="entry name" value="AAA_lid_3"/>
    <property type="match status" value="1"/>
</dbReference>
<dbReference type="SUPFAM" id="SSF52540">
    <property type="entry name" value="P-loop containing nucleoside triphosphate hydrolases"/>
    <property type="match status" value="1"/>
</dbReference>
<evidence type="ECO:0000256" key="2">
    <source>
        <dbReference type="ARBA" id="ARBA00022741"/>
    </source>
</evidence>
<dbReference type="GO" id="GO:0016887">
    <property type="term" value="F:ATP hydrolysis activity"/>
    <property type="evidence" value="ECO:0007669"/>
    <property type="project" value="InterPro"/>
</dbReference>
<dbReference type="GO" id="GO:0006337">
    <property type="term" value="P:nucleosome disassembly"/>
    <property type="evidence" value="ECO:0007669"/>
    <property type="project" value="TreeGrafter"/>
</dbReference>
<dbReference type="PANTHER" id="PTHR23069">
    <property type="entry name" value="AAA DOMAIN-CONTAINING"/>
    <property type="match status" value="1"/>
</dbReference>
<evidence type="ECO:0000256" key="5">
    <source>
        <dbReference type="RuleBase" id="RU003651"/>
    </source>
</evidence>
<evidence type="ECO:0000256" key="3">
    <source>
        <dbReference type="ARBA" id="ARBA00022840"/>
    </source>
</evidence>
<dbReference type="AlphaFoldDB" id="A0A0A9WJZ3"/>
<gene>
    <name evidence="7" type="primary">Atad2</name>
    <name evidence="7" type="ORF">CM83_53936</name>
    <name evidence="8" type="ORF">g.49673</name>
</gene>
<dbReference type="InterPro" id="IPR003960">
    <property type="entry name" value="ATPase_AAA_CS"/>
</dbReference>
<dbReference type="GO" id="GO:0003682">
    <property type="term" value="F:chromatin binding"/>
    <property type="evidence" value="ECO:0007669"/>
    <property type="project" value="TreeGrafter"/>
</dbReference>
<dbReference type="InterPro" id="IPR003593">
    <property type="entry name" value="AAA+_ATPase"/>
</dbReference>
<evidence type="ECO:0000259" key="6">
    <source>
        <dbReference type="SMART" id="SM00382"/>
    </source>
</evidence>
<dbReference type="Gene3D" id="3.40.50.300">
    <property type="entry name" value="P-loop containing nucleotide triphosphate hydrolases"/>
    <property type="match status" value="1"/>
</dbReference>
<dbReference type="InterPro" id="IPR045199">
    <property type="entry name" value="ATAD2-like"/>
</dbReference>
<reference evidence="7" key="1">
    <citation type="journal article" date="2014" name="PLoS ONE">
        <title>Transcriptome-Based Identification of ABC Transporters in the Western Tarnished Plant Bug Lygus hesperus.</title>
        <authorList>
            <person name="Hull J.J."/>
            <person name="Chaney K."/>
            <person name="Geib S.M."/>
            <person name="Fabrick J.A."/>
            <person name="Brent C.S."/>
            <person name="Walsh D."/>
            <person name="Lavine L.C."/>
        </authorList>
    </citation>
    <scope>NUCLEOTIDE SEQUENCE</scope>
</reference>
<sequence>MVLLPLLYPELIAQMQLSPPRGVLFVGPPGTGKTLLARALANEGSRGAHRPVTFFMRKGADMLSKWVGESERQLSLLFDEARRLQPSIIFFDEIDGLAPTRHTKTEQTQAALVATLLALLDGLEDRGNVVVIGATNRPDTIDPALRRPGRFDQELVFPTPDKAARRHILRILTSSTLLPPSHPHQQEMLEEMVEHTEGCTGADLKALCTEASLNRLRSALPHLYTSSSRLGFVMPSCSQLQLRREDFFAAMQRITPSLQRSRVAE</sequence>
<evidence type="ECO:0000256" key="4">
    <source>
        <dbReference type="ARBA" id="ARBA00023117"/>
    </source>
</evidence>
<evidence type="ECO:0000313" key="7">
    <source>
        <dbReference type="EMBL" id="JAG08772.1"/>
    </source>
</evidence>
<dbReference type="GO" id="GO:0042393">
    <property type="term" value="F:histone binding"/>
    <property type="evidence" value="ECO:0007669"/>
    <property type="project" value="TreeGrafter"/>
</dbReference>
<dbReference type="GO" id="GO:0005524">
    <property type="term" value="F:ATP binding"/>
    <property type="evidence" value="ECO:0007669"/>
    <property type="project" value="UniProtKB-KW"/>
</dbReference>
<feature type="domain" description="AAA+ ATPase" evidence="6">
    <location>
        <begin position="19"/>
        <end position="161"/>
    </location>
</feature>
<dbReference type="Pfam" id="PF00004">
    <property type="entry name" value="AAA"/>
    <property type="match status" value="1"/>
</dbReference>
<dbReference type="GO" id="GO:0006334">
    <property type="term" value="P:nucleosome assembly"/>
    <property type="evidence" value="ECO:0007669"/>
    <property type="project" value="TreeGrafter"/>
</dbReference>
<organism evidence="7">
    <name type="scientific">Lygus hesperus</name>
    <name type="common">Western plant bug</name>
    <dbReference type="NCBI Taxonomy" id="30085"/>
    <lineage>
        <taxon>Eukaryota</taxon>
        <taxon>Metazoa</taxon>
        <taxon>Ecdysozoa</taxon>
        <taxon>Arthropoda</taxon>
        <taxon>Hexapoda</taxon>
        <taxon>Insecta</taxon>
        <taxon>Pterygota</taxon>
        <taxon>Neoptera</taxon>
        <taxon>Paraneoptera</taxon>
        <taxon>Hemiptera</taxon>
        <taxon>Heteroptera</taxon>
        <taxon>Panheteroptera</taxon>
        <taxon>Cimicomorpha</taxon>
        <taxon>Miridae</taxon>
        <taxon>Mirini</taxon>
        <taxon>Lygus</taxon>
    </lineage>
</organism>
<keyword evidence="4" id="KW-0103">Bromodomain</keyword>
<protein>
    <submittedName>
        <fullName evidence="7">ATPase family AAA domain-containing protein 2</fullName>
    </submittedName>
</protein>
<keyword evidence="3 5" id="KW-0067">ATP-binding</keyword>
<dbReference type="GO" id="GO:0005634">
    <property type="term" value="C:nucleus"/>
    <property type="evidence" value="ECO:0007669"/>
    <property type="project" value="TreeGrafter"/>
</dbReference>
<comment type="similarity">
    <text evidence="1 5">Belongs to the AAA ATPase family.</text>
</comment>
<reference evidence="8" key="3">
    <citation type="journal article" date="2016" name="Gigascience">
        <title>De novo construction of an expanded transcriptome assembly for the western tarnished plant bug, Lygus hesperus.</title>
        <authorList>
            <person name="Tassone E.E."/>
            <person name="Geib S.M."/>
            <person name="Hall B."/>
            <person name="Fabrick J.A."/>
            <person name="Brent C.S."/>
            <person name="Hull J.J."/>
        </authorList>
    </citation>
    <scope>NUCLEOTIDE SEQUENCE</scope>
</reference>
<evidence type="ECO:0000313" key="8">
    <source>
        <dbReference type="EMBL" id="JAQ14689.1"/>
    </source>
</evidence>
<reference evidence="7" key="2">
    <citation type="submission" date="2014-07" db="EMBL/GenBank/DDBJ databases">
        <authorList>
            <person name="Hull J."/>
        </authorList>
    </citation>
    <scope>NUCLEOTIDE SEQUENCE</scope>
</reference>
<dbReference type="Gene3D" id="1.10.8.60">
    <property type="match status" value="1"/>
</dbReference>
<evidence type="ECO:0000256" key="1">
    <source>
        <dbReference type="ARBA" id="ARBA00006914"/>
    </source>
</evidence>
<dbReference type="FunFam" id="3.40.50.300:FF:000061">
    <property type="entry name" value="ATPase family, AAA domain-containing 2"/>
    <property type="match status" value="1"/>
</dbReference>
<keyword evidence="2 5" id="KW-0547">Nucleotide-binding</keyword>
<dbReference type="InterPro" id="IPR003959">
    <property type="entry name" value="ATPase_AAA_core"/>
</dbReference>
<dbReference type="PANTHER" id="PTHR23069:SF0">
    <property type="entry name" value="TAT-BINDING HOMOLOG 7"/>
    <property type="match status" value="1"/>
</dbReference>
<name>A0A0A9WJZ3_LYGHE</name>
<proteinExistence type="inferred from homology"/>